<gene>
    <name evidence="1" type="ORF">M9H77_09426</name>
</gene>
<keyword evidence="2" id="KW-1185">Reference proteome</keyword>
<proteinExistence type="predicted"/>
<protein>
    <submittedName>
        <fullName evidence="1">Uncharacterized protein</fullName>
    </submittedName>
</protein>
<comment type="caution">
    <text evidence="1">The sequence shown here is derived from an EMBL/GenBank/DDBJ whole genome shotgun (WGS) entry which is preliminary data.</text>
</comment>
<dbReference type="Proteomes" id="UP001060085">
    <property type="component" value="Linkage Group LG02"/>
</dbReference>
<sequence>MNQETSLIRSVETHWGSHYGTLINLIIIAEANGLLVLLQTFDFAFTLQLMKDVLAIINELSQALQRKDQDIINSMKLVDISKQRLERLRDNGWESLLGEVSSFCNTYAISIPNMEETFSSKQRYEHMLNDHITEANIEFVLCLACLVPDNSFSVFDKKKLIQFSKFYPSDFSSTDLVVLDNQLKTYILDMQYSDEFLVLRGICNLAEKLVESGKHHIYLLVYLLIKLTLTIPFATSTVERAFFAMKIVKHRLHNRMGDAWLDDLLGHLH</sequence>
<dbReference type="EMBL" id="CM044702">
    <property type="protein sequence ID" value="KAI5678476.1"/>
    <property type="molecule type" value="Genomic_DNA"/>
</dbReference>
<organism evidence="1 2">
    <name type="scientific">Catharanthus roseus</name>
    <name type="common">Madagascar periwinkle</name>
    <name type="synonym">Vinca rosea</name>
    <dbReference type="NCBI Taxonomy" id="4058"/>
    <lineage>
        <taxon>Eukaryota</taxon>
        <taxon>Viridiplantae</taxon>
        <taxon>Streptophyta</taxon>
        <taxon>Embryophyta</taxon>
        <taxon>Tracheophyta</taxon>
        <taxon>Spermatophyta</taxon>
        <taxon>Magnoliopsida</taxon>
        <taxon>eudicotyledons</taxon>
        <taxon>Gunneridae</taxon>
        <taxon>Pentapetalae</taxon>
        <taxon>asterids</taxon>
        <taxon>lamiids</taxon>
        <taxon>Gentianales</taxon>
        <taxon>Apocynaceae</taxon>
        <taxon>Rauvolfioideae</taxon>
        <taxon>Vinceae</taxon>
        <taxon>Catharanthinae</taxon>
        <taxon>Catharanthus</taxon>
    </lineage>
</organism>
<evidence type="ECO:0000313" key="2">
    <source>
        <dbReference type="Proteomes" id="UP001060085"/>
    </source>
</evidence>
<reference evidence="2" key="1">
    <citation type="journal article" date="2023" name="Nat. Plants">
        <title>Single-cell RNA sequencing provides a high-resolution roadmap for understanding the multicellular compartmentation of specialized metabolism.</title>
        <authorList>
            <person name="Sun S."/>
            <person name="Shen X."/>
            <person name="Li Y."/>
            <person name="Li Y."/>
            <person name="Wang S."/>
            <person name="Li R."/>
            <person name="Zhang H."/>
            <person name="Shen G."/>
            <person name="Guo B."/>
            <person name="Wei J."/>
            <person name="Xu J."/>
            <person name="St-Pierre B."/>
            <person name="Chen S."/>
            <person name="Sun C."/>
        </authorList>
    </citation>
    <scope>NUCLEOTIDE SEQUENCE [LARGE SCALE GENOMIC DNA]</scope>
</reference>
<name>A0ACC0C0Z3_CATRO</name>
<evidence type="ECO:0000313" key="1">
    <source>
        <dbReference type="EMBL" id="KAI5678476.1"/>
    </source>
</evidence>
<accession>A0ACC0C0Z3</accession>